<dbReference type="EMBL" id="CYKH01002083">
    <property type="protein sequence ID" value="CUG92770.1"/>
    <property type="molecule type" value="Genomic_DNA"/>
</dbReference>
<accession>A0A0S4JUJ1</accession>
<organism evidence="2 3">
    <name type="scientific">Bodo saltans</name>
    <name type="common">Flagellated protozoan</name>
    <dbReference type="NCBI Taxonomy" id="75058"/>
    <lineage>
        <taxon>Eukaryota</taxon>
        <taxon>Discoba</taxon>
        <taxon>Euglenozoa</taxon>
        <taxon>Kinetoplastea</taxon>
        <taxon>Metakinetoplastina</taxon>
        <taxon>Eubodonida</taxon>
        <taxon>Bodonidae</taxon>
        <taxon>Bodo</taxon>
    </lineage>
</organism>
<evidence type="ECO:0000313" key="2">
    <source>
        <dbReference type="EMBL" id="CUG92770.1"/>
    </source>
</evidence>
<feature type="compositionally biased region" description="Low complexity" evidence="1">
    <location>
        <begin position="149"/>
        <end position="160"/>
    </location>
</feature>
<feature type="region of interest" description="Disordered" evidence="1">
    <location>
        <begin position="142"/>
        <end position="259"/>
    </location>
</feature>
<protein>
    <submittedName>
        <fullName evidence="2">Ama1 protein, putative</fullName>
    </submittedName>
</protein>
<evidence type="ECO:0000256" key="1">
    <source>
        <dbReference type="SAM" id="MobiDB-lite"/>
    </source>
</evidence>
<sequence>MINRRAFDFNSHLYDCTVDSSSCLEGACCFWCQLSAQYNLMKRNVPKVDVGIVIPLMLLHLPFFGLPACCFAVHVRSLARTHLHLTDESACDGCSQAFWCAPCSTCQVYREMTVRNRWPGGVCVKPPPFMGMNNSEEAMIGYHNSGATSSSSSSPSSAPSAHRRQANDSSVSFDNRVVGYPMEVHTSTSPPPPPPPPHAAASFSQLQLPHQASVYSPPFATYREADEADPTPTSPSGMVPVYGYEGQAPRYGRQPKHIE</sequence>
<proteinExistence type="predicted"/>
<dbReference type="AlphaFoldDB" id="A0A0S4JUJ1"/>
<gene>
    <name evidence="2" type="ORF">BSAL_39275</name>
</gene>
<feature type="compositionally biased region" description="Polar residues" evidence="1">
    <location>
        <begin position="202"/>
        <end position="214"/>
    </location>
</feature>
<dbReference type="PANTHER" id="PTHR15907">
    <property type="entry name" value="DUF614 FAMILY PROTEIN-RELATED"/>
    <property type="match status" value="1"/>
</dbReference>
<dbReference type="VEuPathDB" id="TriTrypDB:BSAL_39275"/>
<keyword evidence="3" id="KW-1185">Reference proteome</keyword>
<name>A0A0S4JUJ1_BODSA</name>
<evidence type="ECO:0000313" key="3">
    <source>
        <dbReference type="Proteomes" id="UP000051952"/>
    </source>
</evidence>
<feature type="compositionally biased region" description="Pro residues" evidence="1">
    <location>
        <begin position="189"/>
        <end position="198"/>
    </location>
</feature>
<reference evidence="3" key="1">
    <citation type="submission" date="2015-09" db="EMBL/GenBank/DDBJ databases">
        <authorList>
            <consortium name="Pathogen Informatics"/>
        </authorList>
    </citation>
    <scope>NUCLEOTIDE SEQUENCE [LARGE SCALE GENOMIC DNA]</scope>
    <source>
        <strain evidence="3">Lake Konstanz</strain>
    </source>
</reference>
<dbReference type="InterPro" id="IPR006461">
    <property type="entry name" value="PLAC_motif_containing"/>
</dbReference>
<dbReference type="NCBIfam" id="TIGR01571">
    <property type="entry name" value="A_thal_Cys_rich"/>
    <property type="match status" value="1"/>
</dbReference>
<dbReference type="Proteomes" id="UP000051952">
    <property type="component" value="Unassembled WGS sequence"/>
</dbReference>
<dbReference type="Pfam" id="PF04749">
    <property type="entry name" value="PLAC8"/>
    <property type="match status" value="1"/>
</dbReference>
<dbReference type="OrthoDB" id="1045822at2759"/>